<feature type="repeat" description="TPR" evidence="1">
    <location>
        <begin position="150"/>
        <end position="183"/>
    </location>
</feature>
<dbReference type="RefSeq" id="WP_014781804.1">
    <property type="nucleotide sequence ID" value="NC_018013.1"/>
</dbReference>
<dbReference type="Proteomes" id="UP000006049">
    <property type="component" value="Chromosome"/>
</dbReference>
<proteinExistence type="predicted"/>
<evidence type="ECO:0000256" key="2">
    <source>
        <dbReference type="SAM" id="Coils"/>
    </source>
</evidence>
<dbReference type="PROSITE" id="PS50005">
    <property type="entry name" value="TPR"/>
    <property type="match status" value="2"/>
</dbReference>
<evidence type="ECO:0000256" key="1">
    <source>
        <dbReference type="PROSITE-ProRule" id="PRU00339"/>
    </source>
</evidence>
<dbReference type="Gene3D" id="1.25.40.10">
    <property type="entry name" value="Tetratricopeptide repeat domain"/>
    <property type="match status" value="1"/>
</dbReference>
<dbReference type="Pfam" id="PF13181">
    <property type="entry name" value="TPR_8"/>
    <property type="match status" value="1"/>
</dbReference>
<dbReference type="eggNOG" id="COG4995">
    <property type="taxonomic scope" value="Bacteria"/>
</dbReference>
<dbReference type="Pfam" id="PF14559">
    <property type="entry name" value="TPR_19"/>
    <property type="match status" value="1"/>
</dbReference>
<dbReference type="SMART" id="SM00028">
    <property type="entry name" value="TPR"/>
    <property type="match status" value="5"/>
</dbReference>
<keyword evidence="3" id="KW-1133">Transmembrane helix</keyword>
<keyword evidence="6" id="KW-1185">Reference proteome</keyword>
<dbReference type="InterPro" id="IPR011990">
    <property type="entry name" value="TPR-like_helical_dom_sf"/>
</dbReference>
<accession>I3YU78</accession>
<gene>
    <name evidence="5" type="ordered locus">Aeqsu_1047</name>
</gene>
<evidence type="ECO:0000313" key="5">
    <source>
        <dbReference type="EMBL" id="AFL80546.1"/>
    </source>
</evidence>
<feature type="coiled-coil region" evidence="2">
    <location>
        <begin position="405"/>
        <end position="439"/>
    </location>
</feature>
<dbReference type="InterPro" id="IPR024983">
    <property type="entry name" value="CHAT_dom"/>
</dbReference>
<name>I3YU78_AEQSU</name>
<dbReference type="eggNOG" id="COG0457">
    <property type="taxonomic scope" value="Bacteria"/>
</dbReference>
<organism evidence="5 6">
    <name type="scientific">Aequorivita sublithincola (strain DSM 14238 / LMG 21431 / ACAM 643 / 9-3)</name>
    <dbReference type="NCBI Taxonomy" id="746697"/>
    <lineage>
        <taxon>Bacteria</taxon>
        <taxon>Pseudomonadati</taxon>
        <taxon>Bacteroidota</taxon>
        <taxon>Flavobacteriia</taxon>
        <taxon>Flavobacteriales</taxon>
        <taxon>Flavobacteriaceae</taxon>
        <taxon>Aequorivita</taxon>
    </lineage>
</organism>
<evidence type="ECO:0000259" key="4">
    <source>
        <dbReference type="Pfam" id="PF12770"/>
    </source>
</evidence>
<dbReference type="KEGG" id="asl:Aeqsu_1047"/>
<sequence length="860" mass="97778">MEVLKRYILSFFFLFYLGIIVAQQQPVDIIYSNLDAFLEQPNPENLSKLQNSIENTSATDSEIQLAKTIAYCNIGYVEAQNGSLQKAIDVYEKAKQLYFSEGLSNYDIIEYCLKPLGNLYIKSQALSEAETIIKHYILYAKETGQSKQETSGIINLSVLYHNRGEFEKAKNILVQTLNQNPSNLDLKLNLASAYFALNDTKETKILLKSILSTNSQNVQALQLLAQVNLSEKEYDNASSNLKNALKLLQNDPKTKARETAKLHLSLAETYLAANQLSNSFSEIQKVYAQLILSYKMEQSLPKKEQLYAETTLMDVLDLHGNVLSKQGKPEDALEAFDLATEVNDFLFAQLYIQDSKLIAQQNVKHRSELMMELFYQQYISTKNVEWIEKAIKLDSKIKGRIVADANFLKGKLNEKSSQFQQLQKELGTLGEEIQKQVQNKNLDYSKLATLQKEYSFVLTKQRILYDSIQSEIASVSQTKTVFCLDEIKKKATTLNQTLVSYFIGSETVYQFIISEEKTLFKKIVNSKDEKEQFTEAIRSYNHFFNSPTTINNDIPFFAEVSLKLYKELQLPKAQNLIIIPDGILSFVPFQTLLTSKKQTFQYNEMPFLVFESAISYSVSFSEYLKNTGSFKEKQSVLGLFPVFKNTPQELGYSVFEAEVIAKLFPTDLLMESKASASNFIENASSHSILHLSTHAIGGTFNSEPSIQFYDRNFSLEELYGLQFSSQLVVLSACDTGVGKVVKGEGALSLARGFRYAGAPNVLFSLWQVNDKSTAQLMDYYYQNLKNIQSRNLSLHQASLNYLQDATIDNARKSPYYWGAFVYYGTTDAPQESTDWLWVFLLLAIIPLGGIAVWYFKRRRS</sequence>
<dbReference type="EMBL" id="CP003280">
    <property type="protein sequence ID" value="AFL80546.1"/>
    <property type="molecule type" value="Genomic_DNA"/>
</dbReference>
<keyword evidence="1" id="KW-0802">TPR repeat</keyword>
<dbReference type="HOGENOM" id="CLU_002404_2_0_10"/>
<dbReference type="PANTHER" id="PTHR10098:SF108">
    <property type="entry name" value="TETRATRICOPEPTIDE REPEAT PROTEIN 28"/>
    <property type="match status" value="1"/>
</dbReference>
<dbReference type="AlphaFoldDB" id="I3YU78"/>
<dbReference type="SUPFAM" id="SSF48452">
    <property type="entry name" value="TPR-like"/>
    <property type="match status" value="1"/>
</dbReference>
<keyword evidence="3" id="KW-0472">Membrane</keyword>
<keyword evidence="2" id="KW-0175">Coiled coil</keyword>
<dbReference type="STRING" id="746697.Aeqsu_1047"/>
<feature type="repeat" description="TPR" evidence="1">
    <location>
        <begin position="68"/>
        <end position="101"/>
    </location>
</feature>
<feature type="domain" description="CHAT" evidence="4">
    <location>
        <begin position="567"/>
        <end position="824"/>
    </location>
</feature>
<keyword evidence="3" id="KW-0812">Transmembrane</keyword>
<dbReference type="OrthoDB" id="9771112at2"/>
<reference evidence="5 6" key="1">
    <citation type="submission" date="2012-06" db="EMBL/GenBank/DDBJ databases">
        <title>The complete genome of Aequorivita sublithincola DSM 14238.</title>
        <authorList>
            <consortium name="US DOE Joint Genome Institute (JGI-PGF)"/>
            <person name="Lucas S."/>
            <person name="Copeland A."/>
            <person name="Lapidus A."/>
            <person name="Goodwin L."/>
            <person name="Pitluck S."/>
            <person name="Peters L."/>
            <person name="Munk A.C.C."/>
            <person name="Kyrpides N."/>
            <person name="Mavromatis K."/>
            <person name="Pagani I."/>
            <person name="Ivanova N."/>
            <person name="Ovchinnikova G."/>
            <person name="Zeytun A."/>
            <person name="Detter J.C."/>
            <person name="Han C."/>
            <person name="Land M."/>
            <person name="Hauser L."/>
            <person name="Markowitz V."/>
            <person name="Cheng J.-F."/>
            <person name="Hugenholtz P."/>
            <person name="Woyke T."/>
            <person name="Wu D."/>
            <person name="Tindall B."/>
            <person name="Faehnrich R."/>
            <person name="Brambilla E."/>
            <person name="Klenk H.-P."/>
            <person name="Eisen J.A."/>
        </authorList>
    </citation>
    <scope>NUCLEOTIDE SEQUENCE [LARGE SCALE GENOMIC DNA]</scope>
    <source>
        <strain evidence="6">DSM 14238 / LMG 21431 / ACAM 643 / 9-3</strain>
    </source>
</reference>
<evidence type="ECO:0000313" key="6">
    <source>
        <dbReference type="Proteomes" id="UP000006049"/>
    </source>
</evidence>
<protein>
    <recommendedName>
        <fullName evidence="4">CHAT domain-containing protein</fullName>
    </recommendedName>
</protein>
<evidence type="ECO:0000256" key="3">
    <source>
        <dbReference type="SAM" id="Phobius"/>
    </source>
</evidence>
<dbReference type="InterPro" id="IPR019734">
    <property type="entry name" value="TPR_rpt"/>
</dbReference>
<dbReference type="PANTHER" id="PTHR10098">
    <property type="entry name" value="RAPSYN-RELATED"/>
    <property type="match status" value="1"/>
</dbReference>
<dbReference type="Pfam" id="PF12770">
    <property type="entry name" value="CHAT"/>
    <property type="match status" value="1"/>
</dbReference>
<feature type="transmembrane region" description="Helical" evidence="3">
    <location>
        <begin position="835"/>
        <end position="855"/>
    </location>
</feature>